<evidence type="ECO:0000256" key="4">
    <source>
        <dbReference type="ARBA" id="ARBA00023004"/>
    </source>
</evidence>
<organism evidence="7 8">
    <name type="scientific">Austrofundulus limnaeus</name>
    <name type="common">Annual killifish</name>
    <dbReference type="NCBI Taxonomy" id="52670"/>
    <lineage>
        <taxon>Eukaryota</taxon>
        <taxon>Metazoa</taxon>
        <taxon>Chordata</taxon>
        <taxon>Craniata</taxon>
        <taxon>Vertebrata</taxon>
        <taxon>Euteleostomi</taxon>
        <taxon>Actinopterygii</taxon>
        <taxon>Neopterygii</taxon>
        <taxon>Teleostei</taxon>
        <taxon>Neoteleostei</taxon>
        <taxon>Acanthomorphata</taxon>
        <taxon>Ovalentaria</taxon>
        <taxon>Atherinomorphae</taxon>
        <taxon>Cyprinodontiformes</taxon>
        <taxon>Rivulidae</taxon>
        <taxon>Austrofundulus</taxon>
    </lineage>
</organism>
<sequence length="172" mass="19880">MCEPEKKDLYAVLGASPSDSVQQLKHKYQQLALKYHPDRLGEDLSTETESAVSRFVEVNSAWKVLGEQNTRRQYDSQRREQELKQDRPVDSTVQLEDMMWDQDEGVYTYDCRCGGGFLVSQEEVEEETLLLLSDHDDEEMLRKKTGVLVCCDTCSLGIWVTWSLNKKTESFK</sequence>
<dbReference type="SUPFAM" id="SSF46565">
    <property type="entry name" value="Chaperone J-domain"/>
    <property type="match status" value="1"/>
</dbReference>
<keyword evidence="4" id="KW-0408">Iron</keyword>
<dbReference type="SMART" id="SM00271">
    <property type="entry name" value="DnaJ"/>
    <property type="match status" value="1"/>
</dbReference>
<dbReference type="CDD" id="cd06257">
    <property type="entry name" value="DnaJ"/>
    <property type="match status" value="1"/>
</dbReference>
<name>A0A2I4CU36_AUSLI</name>
<dbReference type="PRINTS" id="PR00625">
    <property type="entry name" value="JDOMAIN"/>
</dbReference>
<evidence type="ECO:0000313" key="9">
    <source>
        <dbReference type="RefSeq" id="XP_013883495.1"/>
    </source>
</evidence>
<dbReference type="Proteomes" id="UP000192220">
    <property type="component" value="Unplaced"/>
</dbReference>
<comment type="similarity">
    <text evidence="1">Belongs to the DPH4 family.</text>
</comment>
<dbReference type="PANTHER" id="PTHR45255">
    <property type="entry name" value="DNAJ HOMOLOG SUBFAMILY C MEMBER 24"/>
    <property type="match status" value="1"/>
</dbReference>
<dbReference type="RefSeq" id="XP_013883494.1">
    <property type="nucleotide sequence ID" value="XM_014028040.1"/>
</dbReference>
<evidence type="ECO:0000259" key="6">
    <source>
        <dbReference type="PROSITE" id="PS51074"/>
    </source>
</evidence>
<dbReference type="CTD" id="120526"/>
<evidence type="ECO:0000313" key="8">
    <source>
        <dbReference type="RefSeq" id="XP_013883494.1"/>
    </source>
</evidence>
<protein>
    <submittedName>
        <fullName evidence="8 9">DnaJ homolog subfamily C member 24</fullName>
    </submittedName>
</protein>
<dbReference type="Pfam" id="PF00226">
    <property type="entry name" value="DnaJ"/>
    <property type="match status" value="1"/>
</dbReference>
<dbReference type="KEGG" id="alim:106532057"/>
<dbReference type="InterPro" id="IPR036869">
    <property type="entry name" value="J_dom_sf"/>
</dbReference>
<dbReference type="GO" id="GO:0001671">
    <property type="term" value="F:ATPase activator activity"/>
    <property type="evidence" value="ECO:0007669"/>
    <property type="project" value="TreeGrafter"/>
</dbReference>
<dbReference type="Gene3D" id="3.10.660.10">
    <property type="entry name" value="DPH Zinc finger"/>
    <property type="match status" value="1"/>
</dbReference>
<evidence type="ECO:0000256" key="1">
    <source>
        <dbReference type="ARBA" id="ARBA00006169"/>
    </source>
</evidence>
<gene>
    <name evidence="8 9" type="primary">dnajc24</name>
</gene>
<proteinExistence type="inferred from homology"/>
<accession>A0A2I4CU36</accession>
<dbReference type="AlphaFoldDB" id="A0A2I4CU36"/>
<evidence type="ECO:0000313" key="7">
    <source>
        <dbReference type="Proteomes" id="UP000192220"/>
    </source>
</evidence>
<dbReference type="OrthoDB" id="66964at2759"/>
<evidence type="ECO:0000259" key="5">
    <source>
        <dbReference type="PROSITE" id="PS50076"/>
    </source>
</evidence>
<dbReference type="GeneID" id="106532057"/>
<dbReference type="PROSITE" id="PS50076">
    <property type="entry name" value="DNAJ_2"/>
    <property type="match status" value="1"/>
</dbReference>
<dbReference type="PANTHER" id="PTHR45255:SF1">
    <property type="entry name" value="DNAJ HOMOLOG SUBFAMILY C MEMBER 24"/>
    <property type="match status" value="1"/>
</dbReference>
<dbReference type="Gene3D" id="1.10.287.110">
    <property type="entry name" value="DnaJ domain"/>
    <property type="match status" value="1"/>
</dbReference>
<dbReference type="PROSITE" id="PS51074">
    <property type="entry name" value="DPH_MB"/>
    <property type="match status" value="1"/>
</dbReference>
<feature type="domain" description="J" evidence="5">
    <location>
        <begin position="8"/>
        <end position="78"/>
    </location>
</feature>
<evidence type="ECO:0000256" key="2">
    <source>
        <dbReference type="ARBA" id="ARBA00022723"/>
    </source>
</evidence>
<dbReference type="InterPro" id="IPR001623">
    <property type="entry name" value="DnaJ_domain"/>
</dbReference>
<reference evidence="8 9" key="1">
    <citation type="submission" date="2025-04" db="UniProtKB">
        <authorList>
            <consortium name="RefSeq"/>
        </authorList>
    </citation>
    <scope>IDENTIFICATION</scope>
    <source>
        <strain evidence="8 9">Quisiro</strain>
    </source>
</reference>
<dbReference type="GO" id="GO:0008198">
    <property type="term" value="F:ferrous iron binding"/>
    <property type="evidence" value="ECO:0007669"/>
    <property type="project" value="TreeGrafter"/>
</dbReference>
<feature type="domain" description="DPH-type MB" evidence="6">
    <location>
        <begin position="89"/>
        <end position="163"/>
    </location>
</feature>
<dbReference type="RefSeq" id="XP_013883495.1">
    <property type="nucleotide sequence ID" value="XM_014028041.1"/>
</dbReference>
<evidence type="ECO:0000256" key="3">
    <source>
        <dbReference type="ARBA" id="ARBA00022833"/>
    </source>
</evidence>
<keyword evidence="2" id="KW-0479">Metal-binding</keyword>
<dbReference type="STRING" id="52670.A0A2I4CU36"/>
<keyword evidence="7" id="KW-1185">Reference proteome</keyword>
<dbReference type="InterPro" id="IPR036671">
    <property type="entry name" value="DPH_MB_sf"/>
</dbReference>
<dbReference type="Pfam" id="PF05207">
    <property type="entry name" value="Zn_ribbon_CSL"/>
    <property type="match status" value="1"/>
</dbReference>
<dbReference type="InterPro" id="IPR007872">
    <property type="entry name" value="DPH_MB_dom"/>
</dbReference>
<keyword evidence="3" id="KW-0862">Zinc</keyword>